<dbReference type="GO" id="GO:0046872">
    <property type="term" value="F:metal ion binding"/>
    <property type="evidence" value="ECO:0007669"/>
    <property type="project" value="UniProtKB-KW"/>
</dbReference>
<dbReference type="Gene3D" id="2.60.120.650">
    <property type="entry name" value="Cupin"/>
    <property type="match status" value="1"/>
</dbReference>
<dbReference type="SMART" id="SM00558">
    <property type="entry name" value="JmjC"/>
    <property type="match status" value="1"/>
</dbReference>
<dbReference type="PANTHER" id="PTHR13096:SF8">
    <property type="entry name" value="RIBOSOMAL OXYGENASE 1"/>
    <property type="match status" value="1"/>
</dbReference>
<evidence type="ECO:0000313" key="7">
    <source>
        <dbReference type="EMBL" id="GGG49316.1"/>
    </source>
</evidence>
<gene>
    <name evidence="7" type="ORF">GCM10011403_03030</name>
</gene>
<reference evidence="7" key="2">
    <citation type="submission" date="2020-09" db="EMBL/GenBank/DDBJ databases">
        <authorList>
            <person name="Sun Q."/>
            <person name="Zhou Y."/>
        </authorList>
    </citation>
    <scope>NUCLEOTIDE SEQUENCE</scope>
    <source>
        <strain evidence="7">CGMCC 1.15425</strain>
    </source>
</reference>
<comment type="cofactor">
    <cofactor evidence="1">
        <name>Fe(2+)</name>
        <dbReference type="ChEBI" id="CHEBI:29033"/>
    </cofactor>
</comment>
<dbReference type="InterPro" id="IPR003347">
    <property type="entry name" value="JmjC_dom"/>
</dbReference>
<keyword evidence="3" id="KW-0223">Dioxygenase</keyword>
<evidence type="ECO:0000256" key="4">
    <source>
        <dbReference type="ARBA" id="ARBA00023002"/>
    </source>
</evidence>
<name>A0A917LPE5_9GAMM</name>
<dbReference type="InterPro" id="IPR039994">
    <property type="entry name" value="NO66-like"/>
</dbReference>
<evidence type="ECO:0000313" key="8">
    <source>
        <dbReference type="Proteomes" id="UP000627715"/>
    </source>
</evidence>
<dbReference type="OrthoDB" id="9764016at2"/>
<accession>A0A917LPE5</accession>
<keyword evidence="5" id="KW-0408">Iron</keyword>
<keyword evidence="4" id="KW-0560">Oxidoreductase</keyword>
<reference evidence="7" key="1">
    <citation type="journal article" date="2014" name="Int. J. Syst. Evol. Microbiol.">
        <title>Complete genome sequence of Corynebacterium casei LMG S-19264T (=DSM 44701T), isolated from a smear-ripened cheese.</title>
        <authorList>
            <consortium name="US DOE Joint Genome Institute (JGI-PGF)"/>
            <person name="Walter F."/>
            <person name="Albersmeier A."/>
            <person name="Kalinowski J."/>
            <person name="Ruckert C."/>
        </authorList>
    </citation>
    <scope>NUCLEOTIDE SEQUENCE</scope>
    <source>
        <strain evidence="7">CGMCC 1.15425</strain>
    </source>
</reference>
<dbReference type="Gene3D" id="3.40.366.30">
    <property type="entry name" value="50S ribosomal protein L16 arginine hydroxylase, Chain A, Domain 2"/>
    <property type="match status" value="1"/>
</dbReference>
<dbReference type="RefSeq" id="WP_068812665.1">
    <property type="nucleotide sequence ID" value="NZ_BMIY01000001.1"/>
</dbReference>
<evidence type="ECO:0000256" key="3">
    <source>
        <dbReference type="ARBA" id="ARBA00022964"/>
    </source>
</evidence>
<protein>
    <submittedName>
        <fullName evidence="7">Cupin</fullName>
    </submittedName>
</protein>
<evidence type="ECO:0000256" key="1">
    <source>
        <dbReference type="ARBA" id="ARBA00001954"/>
    </source>
</evidence>
<dbReference type="GO" id="GO:0016706">
    <property type="term" value="F:2-oxoglutarate-dependent dioxygenase activity"/>
    <property type="evidence" value="ECO:0007669"/>
    <property type="project" value="TreeGrafter"/>
</dbReference>
<dbReference type="Pfam" id="PF08007">
    <property type="entry name" value="JmjC_2"/>
    <property type="match status" value="1"/>
</dbReference>
<keyword evidence="8" id="KW-1185">Reference proteome</keyword>
<evidence type="ECO:0000256" key="2">
    <source>
        <dbReference type="ARBA" id="ARBA00022723"/>
    </source>
</evidence>
<comment type="caution">
    <text evidence="7">The sequence shown here is derived from an EMBL/GenBank/DDBJ whole genome shotgun (WGS) entry which is preliminary data.</text>
</comment>
<keyword evidence="2" id="KW-0479">Metal-binding</keyword>
<dbReference type="PANTHER" id="PTHR13096">
    <property type="entry name" value="MINA53 MYC INDUCED NUCLEAR ANTIGEN"/>
    <property type="match status" value="1"/>
</dbReference>
<dbReference type="InterPro" id="IPR046799">
    <property type="entry name" value="ROXA-like_wH"/>
</dbReference>
<evidence type="ECO:0000256" key="5">
    <source>
        <dbReference type="ARBA" id="ARBA00023004"/>
    </source>
</evidence>
<dbReference type="Pfam" id="PF20514">
    <property type="entry name" value="WHD_ROXA"/>
    <property type="match status" value="1"/>
</dbReference>
<dbReference type="SUPFAM" id="SSF51197">
    <property type="entry name" value="Clavaminate synthase-like"/>
    <property type="match status" value="1"/>
</dbReference>
<feature type="domain" description="JmjC" evidence="6">
    <location>
        <begin position="96"/>
        <end position="225"/>
    </location>
</feature>
<dbReference type="PROSITE" id="PS51184">
    <property type="entry name" value="JMJC"/>
    <property type="match status" value="1"/>
</dbReference>
<dbReference type="CDD" id="cd02208">
    <property type="entry name" value="cupin_RmlC-like"/>
    <property type="match status" value="1"/>
</dbReference>
<organism evidence="7 8">
    <name type="scientific">Pseudohongiella nitratireducens</name>
    <dbReference type="NCBI Taxonomy" id="1768907"/>
    <lineage>
        <taxon>Bacteria</taxon>
        <taxon>Pseudomonadati</taxon>
        <taxon>Pseudomonadota</taxon>
        <taxon>Gammaproteobacteria</taxon>
        <taxon>Pseudomonadales</taxon>
        <taxon>Pseudohongiellaceae</taxon>
        <taxon>Pseudohongiella</taxon>
    </lineage>
</organism>
<sequence>MSLLPANFDRQGFLEHYWQQRPCLISNANTHLADWLSADELAGLACEPDMESRLILTETNTQPWQVKNGPFSETDFLSLGEQPFNLLVQAVDHCIPTLRKIWAEFDFLPHWRIDDVMVNASSDGASVGAHFDYYDVFLIQGSGQKRWFTAGHCDSQTALDTASGLKLLKQFEARHEWLLNPGDILYVPAGIAHHGVAIGDSITYSLGFRAPSHADMIMGAAEQIAEQLSDEKRYRDFAPALPVHPAEIPENAIASLQTVLSALANNPQAIRQWFGQNMTTPRDEILDETDDDELNRIEAELYGTSPDAQLLKLWRRPGARFAYAIEGDSLFLFADGNTLQLNSVHLSLVQSLCDSDWTEPVADDWIEASRHDLKIKQITRSLCQTGTLYLDEPECNQ</sequence>
<dbReference type="Proteomes" id="UP000627715">
    <property type="component" value="Unassembled WGS sequence"/>
</dbReference>
<evidence type="ECO:0000259" key="6">
    <source>
        <dbReference type="PROSITE" id="PS51184"/>
    </source>
</evidence>
<proteinExistence type="predicted"/>
<dbReference type="EMBL" id="BMIY01000001">
    <property type="protein sequence ID" value="GGG49316.1"/>
    <property type="molecule type" value="Genomic_DNA"/>
</dbReference>
<dbReference type="AlphaFoldDB" id="A0A917LPE5"/>